<dbReference type="AlphaFoldDB" id="A0A9N7UX89"/>
<reference evidence="2" key="1">
    <citation type="submission" date="2020-03" db="EMBL/GenBank/DDBJ databases">
        <authorList>
            <person name="Weist P."/>
        </authorList>
    </citation>
    <scope>NUCLEOTIDE SEQUENCE</scope>
</reference>
<sequence>MVEFVSKIFELHLWMEVEGGHASSIFLYSHWLKGKTDSDGAETLLLPTSSSSSSSPSSILASSPASGNRFPATGNGLMVEARGRMSCRGGEERRGGEEGRGGRRGGEGRGGEERRGEETRKGVDNCYPETPDNFKLIMTY</sequence>
<evidence type="ECO:0000313" key="3">
    <source>
        <dbReference type="Proteomes" id="UP001153269"/>
    </source>
</evidence>
<accession>A0A9N7UX89</accession>
<dbReference type="EMBL" id="CADEAL010002190">
    <property type="protein sequence ID" value="CAB1438658.1"/>
    <property type="molecule type" value="Genomic_DNA"/>
</dbReference>
<protein>
    <submittedName>
        <fullName evidence="2">Uncharacterized protein</fullName>
    </submittedName>
</protein>
<feature type="compositionally biased region" description="Basic and acidic residues" evidence="1">
    <location>
        <begin position="89"/>
        <end position="123"/>
    </location>
</feature>
<feature type="region of interest" description="Disordered" evidence="1">
    <location>
        <begin position="39"/>
        <end position="127"/>
    </location>
</feature>
<organism evidence="2 3">
    <name type="scientific">Pleuronectes platessa</name>
    <name type="common">European plaice</name>
    <dbReference type="NCBI Taxonomy" id="8262"/>
    <lineage>
        <taxon>Eukaryota</taxon>
        <taxon>Metazoa</taxon>
        <taxon>Chordata</taxon>
        <taxon>Craniata</taxon>
        <taxon>Vertebrata</taxon>
        <taxon>Euteleostomi</taxon>
        <taxon>Actinopterygii</taxon>
        <taxon>Neopterygii</taxon>
        <taxon>Teleostei</taxon>
        <taxon>Neoteleostei</taxon>
        <taxon>Acanthomorphata</taxon>
        <taxon>Carangaria</taxon>
        <taxon>Pleuronectiformes</taxon>
        <taxon>Pleuronectoidei</taxon>
        <taxon>Pleuronectidae</taxon>
        <taxon>Pleuronectes</taxon>
    </lineage>
</organism>
<name>A0A9N7UX89_PLEPL</name>
<evidence type="ECO:0000313" key="2">
    <source>
        <dbReference type="EMBL" id="CAB1438658.1"/>
    </source>
</evidence>
<gene>
    <name evidence="2" type="ORF">PLEPLA_LOCUS26546</name>
</gene>
<proteinExistence type="predicted"/>
<keyword evidence="3" id="KW-1185">Reference proteome</keyword>
<feature type="compositionally biased region" description="Low complexity" evidence="1">
    <location>
        <begin position="43"/>
        <end position="66"/>
    </location>
</feature>
<evidence type="ECO:0000256" key="1">
    <source>
        <dbReference type="SAM" id="MobiDB-lite"/>
    </source>
</evidence>
<dbReference type="Proteomes" id="UP001153269">
    <property type="component" value="Unassembled WGS sequence"/>
</dbReference>
<comment type="caution">
    <text evidence="2">The sequence shown here is derived from an EMBL/GenBank/DDBJ whole genome shotgun (WGS) entry which is preliminary data.</text>
</comment>